<dbReference type="AlphaFoldDB" id="A0A7J7C9B7"/>
<evidence type="ECO:0000256" key="6">
    <source>
        <dbReference type="ARBA" id="ARBA00023180"/>
    </source>
</evidence>
<keyword evidence="5" id="KW-0221">Differentiation</keyword>
<dbReference type="Proteomes" id="UP000593562">
    <property type="component" value="Unassembled WGS sequence"/>
</dbReference>
<dbReference type="PANTHER" id="PTHR36016:SF4">
    <property type="entry name" value="CLAVATA3_ESR (CLE) GENE FAMILY MEMBER"/>
    <property type="match status" value="1"/>
</dbReference>
<dbReference type="GO" id="GO:0005576">
    <property type="term" value="C:extracellular region"/>
    <property type="evidence" value="ECO:0007669"/>
    <property type="project" value="UniProtKB-SubCell"/>
</dbReference>
<evidence type="ECO:0000256" key="1">
    <source>
        <dbReference type="ARBA" id="ARBA00004239"/>
    </source>
</evidence>
<organism evidence="8 9">
    <name type="scientific">Tripterygium wilfordii</name>
    <name type="common">Thunder God vine</name>
    <dbReference type="NCBI Taxonomy" id="458696"/>
    <lineage>
        <taxon>Eukaryota</taxon>
        <taxon>Viridiplantae</taxon>
        <taxon>Streptophyta</taxon>
        <taxon>Embryophyta</taxon>
        <taxon>Tracheophyta</taxon>
        <taxon>Spermatophyta</taxon>
        <taxon>Magnoliopsida</taxon>
        <taxon>eudicotyledons</taxon>
        <taxon>Gunneridae</taxon>
        <taxon>Pentapetalae</taxon>
        <taxon>rosids</taxon>
        <taxon>fabids</taxon>
        <taxon>Celastrales</taxon>
        <taxon>Celastraceae</taxon>
        <taxon>Tripterygium</taxon>
    </lineage>
</organism>
<evidence type="ECO:0000313" key="8">
    <source>
        <dbReference type="EMBL" id="KAF5730719.1"/>
    </source>
</evidence>
<evidence type="ECO:0000256" key="7">
    <source>
        <dbReference type="ARBA" id="ARBA00023278"/>
    </source>
</evidence>
<keyword evidence="3" id="KW-0964">Secreted</keyword>
<evidence type="ECO:0000256" key="5">
    <source>
        <dbReference type="ARBA" id="ARBA00022782"/>
    </source>
</evidence>
<dbReference type="InterPro" id="IPR039617">
    <property type="entry name" value="CLAVATA3-CLE"/>
</dbReference>
<keyword evidence="9" id="KW-1185">Reference proteome</keyword>
<sequence>MAISTRAIIILLLSLVVITMMIVVRSSKVVSHGFPVMKKKIERERRISLRKLGYDALKIEYYRRRLAADPERVSPGGPDPQHH</sequence>
<dbReference type="EMBL" id="JAAARO010000019">
    <property type="protein sequence ID" value="KAF5730719.1"/>
    <property type="molecule type" value="Genomic_DNA"/>
</dbReference>
<comment type="subcellular location">
    <subcellularLocation>
        <location evidence="1">Secreted</location>
        <location evidence="1">Extracellular space</location>
    </subcellularLocation>
</comment>
<name>A0A7J7C9B7_TRIWF</name>
<comment type="caution">
    <text evidence="8">The sequence shown here is derived from an EMBL/GenBank/DDBJ whole genome shotgun (WGS) entry which is preliminary data.</text>
</comment>
<proteinExistence type="inferred from homology"/>
<gene>
    <name evidence="8" type="ORF">HS088_TW19G00314</name>
</gene>
<dbReference type="GO" id="GO:0030154">
    <property type="term" value="P:cell differentiation"/>
    <property type="evidence" value="ECO:0007669"/>
    <property type="project" value="UniProtKB-KW"/>
</dbReference>
<evidence type="ECO:0000256" key="2">
    <source>
        <dbReference type="ARBA" id="ARBA00005416"/>
    </source>
</evidence>
<keyword evidence="6" id="KW-0325">Glycoprotein</keyword>
<reference evidence="8 9" key="1">
    <citation type="journal article" date="2020" name="Nat. Commun.">
        <title>Genome of Tripterygium wilfordii and identification of cytochrome P450 involved in triptolide biosynthesis.</title>
        <authorList>
            <person name="Tu L."/>
            <person name="Su P."/>
            <person name="Zhang Z."/>
            <person name="Gao L."/>
            <person name="Wang J."/>
            <person name="Hu T."/>
            <person name="Zhou J."/>
            <person name="Zhang Y."/>
            <person name="Zhao Y."/>
            <person name="Liu Y."/>
            <person name="Song Y."/>
            <person name="Tong Y."/>
            <person name="Lu Y."/>
            <person name="Yang J."/>
            <person name="Xu C."/>
            <person name="Jia M."/>
            <person name="Peters R.J."/>
            <person name="Huang L."/>
            <person name="Gao W."/>
        </authorList>
    </citation>
    <scope>NUCLEOTIDE SEQUENCE [LARGE SCALE GENOMIC DNA]</scope>
    <source>
        <strain evidence="9">cv. XIE 37</strain>
        <tissue evidence="8">Leaf</tissue>
    </source>
</reference>
<dbReference type="InParanoid" id="A0A7J7C9B7"/>
<evidence type="ECO:0000313" key="9">
    <source>
        <dbReference type="Proteomes" id="UP000593562"/>
    </source>
</evidence>
<dbReference type="PANTHER" id="PTHR36016">
    <property type="entry name" value="CLAVATA3/ESR (CLE)-RELATED PROTEIN 7"/>
    <property type="match status" value="1"/>
</dbReference>
<comment type="similarity">
    <text evidence="2">Belongs to the CLV3/ESR signal peptide family.</text>
</comment>
<keyword evidence="7" id="KW-0379">Hydroxylation</keyword>
<keyword evidence="4" id="KW-0732">Signal</keyword>
<evidence type="ECO:0000256" key="3">
    <source>
        <dbReference type="ARBA" id="ARBA00022525"/>
    </source>
</evidence>
<evidence type="ECO:0000256" key="4">
    <source>
        <dbReference type="ARBA" id="ARBA00022729"/>
    </source>
</evidence>
<accession>A0A7J7C9B7</accession>
<protein>
    <submittedName>
        <fullName evidence="8">Uncharacterized protein</fullName>
    </submittedName>
</protein>